<protein>
    <recommendedName>
        <fullName evidence="1">CwlT-like lysozyme domain-containing protein</fullName>
    </recommendedName>
</protein>
<proteinExistence type="predicted"/>
<feature type="domain" description="CwlT-like lysozyme" evidence="1">
    <location>
        <begin position="46"/>
        <end position="199"/>
    </location>
</feature>
<evidence type="ECO:0000313" key="3">
    <source>
        <dbReference type="Proteomes" id="UP000051888"/>
    </source>
</evidence>
<dbReference type="PATRIC" id="fig|157838.3.peg.489"/>
<dbReference type="RefSeq" id="WP_083489189.1">
    <property type="nucleotide sequence ID" value="NZ_JAAIWL010000007.1"/>
</dbReference>
<dbReference type="PANTHER" id="PTHR34135:SF3">
    <property type="entry name" value="PNEUMOCOCCAL VACCINE ANTIGEN A"/>
    <property type="match status" value="1"/>
</dbReference>
<dbReference type="InterPro" id="IPR047194">
    <property type="entry name" value="CwlT-like_lysozyme"/>
</dbReference>
<dbReference type="PANTHER" id="PTHR34135">
    <property type="entry name" value="LYSOZYME"/>
    <property type="match status" value="1"/>
</dbReference>
<dbReference type="Pfam" id="PF13702">
    <property type="entry name" value="Lysozyme_like"/>
    <property type="match status" value="1"/>
</dbReference>
<dbReference type="EMBL" id="LJJC01000004">
    <property type="protein sequence ID" value="KQL52467.1"/>
    <property type="molecule type" value="Genomic_DNA"/>
</dbReference>
<dbReference type="InterPro" id="IPR023346">
    <property type="entry name" value="Lysozyme-like_dom_sf"/>
</dbReference>
<reference evidence="2 3" key="1">
    <citation type="submission" date="2015-09" db="EMBL/GenBank/DDBJ databases">
        <title>Genome sequencing project for genomic taxonomy and phylogenomics of Bacillus-like bacteria.</title>
        <authorList>
            <person name="Liu B."/>
            <person name="Wang J."/>
            <person name="Zhu Y."/>
            <person name="Liu G."/>
            <person name="Chen Q."/>
            <person name="Chen Z."/>
            <person name="Lan J."/>
            <person name="Che J."/>
            <person name="Ge C."/>
            <person name="Shi H."/>
            <person name="Pan Z."/>
            <person name="Liu X."/>
        </authorList>
    </citation>
    <scope>NUCLEOTIDE SEQUENCE [LARGE SCALE GENOMIC DNA]</scope>
    <source>
        <strain evidence="2 3">LMG 18435</strain>
    </source>
</reference>
<gene>
    <name evidence="2" type="ORF">AN964_02200</name>
</gene>
<dbReference type="Gene3D" id="1.10.530.10">
    <property type="match status" value="1"/>
</dbReference>
<evidence type="ECO:0000313" key="2">
    <source>
        <dbReference type="EMBL" id="KQL52467.1"/>
    </source>
</evidence>
<name>A0A0Q3WV86_9BACI</name>
<sequence>MVKKLKSFVAVFLLVLIVFAIFAVRGNSVKDLLTQYVPFLFQKQTDKVLSYKLDVKKELKKYGLEKFTPLLLAIMYQESRGEGQDLMQASESAGLKRNQIQDKQVSIQQGVYHFYQMYHLGIKNKVDLNTIIQSYNMGPGYIEYVAANGSKHSEKLAKSYSEKQVKNHPDLYTCGGFKGNFRYPYCFGDYTYAEKVQAKFELLKKNMEKINERTISMKPEN</sequence>
<organism evidence="2 3">
    <name type="scientific">Heyndrickxia shackletonii</name>
    <dbReference type="NCBI Taxonomy" id="157838"/>
    <lineage>
        <taxon>Bacteria</taxon>
        <taxon>Bacillati</taxon>
        <taxon>Bacillota</taxon>
        <taxon>Bacilli</taxon>
        <taxon>Bacillales</taxon>
        <taxon>Bacillaceae</taxon>
        <taxon>Heyndrickxia</taxon>
    </lineage>
</organism>
<keyword evidence="3" id="KW-1185">Reference proteome</keyword>
<comment type="caution">
    <text evidence="2">The sequence shown here is derived from an EMBL/GenBank/DDBJ whole genome shotgun (WGS) entry which is preliminary data.</text>
</comment>
<dbReference type="CDD" id="cd16891">
    <property type="entry name" value="CwlT-like"/>
    <property type="match status" value="1"/>
</dbReference>
<dbReference type="Proteomes" id="UP000051888">
    <property type="component" value="Unassembled WGS sequence"/>
</dbReference>
<dbReference type="GO" id="GO:0016052">
    <property type="term" value="P:carbohydrate catabolic process"/>
    <property type="evidence" value="ECO:0007669"/>
    <property type="project" value="TreeGrafter"/>
</dbReference>
<dbReference type="STRING" id="157838.AN964_02200"/>
<dbReference type="SUPFAM" id="SSF53955">
    <property type="entry name" value="Lysozyme-like"/>
    <property type="match status" value="1"/>
</dbReference>
<dbReference type="AlphaFoldDB" id="A0A0Q3WV86"/>
<evidence type="ECO:0000259" key="1">
    <source>
        <dbReference type="Pfam" id="PF13702"/>
    </source>
</evidence>
<accession>A0A0Q3WV86</accession>